<accession>W0A371</accession>
<dbReference type="Proteomes" id="UP000018851">
    <property type="component" value="Chromosome"/>
</dbReference>
<dbReference type="KEGG" id="ssan:NX02_03225"/>
<evidence type="ECO:0000313" key="2">
    <source>
        <dbReference type="Proteomes" id="UP000018851"/>
    </source>
</evidence>
<dbReference type="HOGENOM" id="CLU_2773790_0_0_5"/>
<sequence length="69" mass="7941">MNTDQLENGATVISCDADGEVPIPGCRHDHFVDGLEFSMSYKKTCGRYWREIEVETVEFVRKAEKRETD</sequence>
<reference evidence="1 2" key="1">
    <citation type="submission" date="2013-07" db="EMBL/GenBank/DDBJ databases">
        <title>Completed genome of Sphingomonas sanxanigenens NX02.</title>
        <authorList>
            <person name="Ma T."/>
            <person name="Huang H."/>
            <person name="Wu M."/>
            <person name="Li X."/>
            <person name="Li G."/>
        </authorList>
    </citation>
    <scope>NUCLEOTIDE SEQUENCE [LARGE SCALE GENOMIC DNA]</scope>
    <source>
        <strain evidence="1 2">NX02</strain>
    </source>
</reference>
<name>W0A371_9SPHN</name>
<protein>
    <submittedName>
        <fullName evidence="1">Uncharacterized protein</fullName>
    </submittedName>
</protein>
<proteinExistence type="predicted"/>
<dbReference type="AlphaFoldDB" id="W0A371"/>
<organism evidence="1 2">
    <name type="scientific">Sphingomonas sanxanigenens DSM 19645 = NX02</name>
    <dbReference type="NCBI Taxonomy" id="1123269"/>
    <lineage>
        <taxon>Bacteria</taxon>
        <taxon>Pseudomonadati</taxon>
        <taxon>Pseudomonadota</taxon>
        <taxon>Alphaproteobacteria</taxon>
        <taxon>Sphingomonadales</taxon>
        <taxon>Sphingomonadaceae</taxon>
        <taxon>Sphingomonas</taxon>
    </lineage>
</organism>
<dbReference type="EMBL" id="CP006644">
    <property type="protein sequence ID" value="AHE52399.1"/>
    <property type="molecule type" value="Genomic_DNA"/>
</dbReference>
<gene>
    <name evidence="1" type="ORF">NX02_03225</name>
</gene>
<keyword evidence="2" id="KW-1185">Reference proteome</keyword>
<dbReference type="PATRIC" id="fig|1123269.5.peg.627"/>
<evidence type="ECO:0000313" key="1">
    <source>
        <dbReference type="EMBL" id="AHE52399.1"/>
    </source>
</evidence>